<keyword evidence="8" id="KW-1185">Reference proteome</keyword>
<organism evidence="7 8">
    <name type="scientific">Apiotrichum porosum</name>
    <dbReference type="NCBI Taxonomy" id="105984"/>
    <lineage>
        <taxon>Eukaryota</taxon>
        <taxon>Fungi</taxon>
        <taxon>Dikarya</taxon>
        <taxon>Basidiomycota</taxon>
        <taxon>Agaricomycotina</taxon>
        <taxon>Tremellomycetes</taxon>
        <taxon>Trichosporonales</taxon>
        <taxon>Trichosporonaceae</taxon>
        <taxon>Apiotrichum</taxon>
    </lineage>
</organism>
<dbReference type="CDD" id="cd00609">
    <property type="entry name" value="AAT_like"/>
    <property type="match status" value="1"/>
</dbReference>
<evidence type="ECO:0000313" key="8">
    <source>
        <dbReference type="Proteomes" id="UP000279236"/>
    </source>
</evidence>
<dbReference type="InterPro" id="IPR015424">
    <property type="entry name" value="PyrdxlP-dep_Trfase"/>
</dbReference>
<evidence type="ECO:0000256" key="1">
    <source>
        <dbReference type="ARBA" id="ARBA00001933"/>
    </source>
</evidence>
<dbReference type="GO" id="GO:0008483">
    <property type="term" value="F:transaminase activity"/>
    <property type="evidence" value="ECO:0007669"/>
    <property type="project" value="UniProtKB-KW"/>
</dbReference>
<comment type="similarity">
    <text evidence="2">Belongs to the class-I pyridoxal-phosphate-dependent aminotransferase family.</text>
</comment>
<evidence type="ECO:0000256" key="5">
    <source>
        <dbReference type="ARBA" id="ARBA00022898"/>
    </source>
</evidence>
<dbReference type="STRING" id="105984.A0A427Y0R7"/>
<keyword evidence="5" id="KW-0663">Pyridoxal phosphate</keyword>
<feature type="domain" description="Aminotransferase class I/classII large" evidence="6">
    <location>
        <begin position="69"/>
        <end position="460"/>
    </location>
</feature>
<dbReference type="GeneID" id="39590697"/>
<dbReference type="RefSeq" id="XP_028478078.1">
    <property type="nucleotide sequence ID" value="XM_028621626.1"/>
</dbReference>
<proteinExistence type="inferred from homology"/>
<evidence type="ECO:0000256" key="3">
    <source>
        <dbReference type="ARBA" id="ARBA00022576"/>
    </source>
</evidence>
<dbReference type="GO" id="GO:0030170">
    <property type="term" value="F:pyridoxal phosphate binding"/>
    <property type="evidence" value="ECO:0007669"/>
    <property type="project" value="InterPro"/>
</dbReference>
<dbReference type="PANTHER" id="PTHR46383">
    <property type="entry name" value="ASPARTATE AMINOTRANSFERASE"/>
    <property type="match status" value="1"/>
</dbReference>
<dbReference type="Proteomes" id="UP000279236">
    <property type="component" value="Unassembled WGS sequence"/>
</dbReference>
<dbReference type="Gene3D" id="3.40.640.10">
    <property type="entry name" value="Type I PLP-dependent aspartate aminotransferase-like (Major domain)"/>
    <property type="match status" value="1"/>
</dbReference>
<evidence type="ECO:0000259" key="6">
    <source>
        <dbReference type="Pfam" id="PF00155"/>
    </source>
</evidence>
<keyword evidence="4" id="KW-0808">Transferase</keyword>
<dbReference type="EMBL" id="RSCE01000003">
    <property type="protein sequence ID" value="RSH84630.1"/>
    <property type="molecule type" value="Genomic_DNA"/>
</dbReference>
<dbReference type="PANTHER" id="PTHR46383:SF1">
    <property type="entry name" value="ASPARTATE AMINOTRANSFERASE"/>
    <property type="match status" value="1"/>
</dbReference>
<evidence type="ECO:0000256" key="2">
    <source>
        <dbReference type="ARBA" id="ARBA00007441"/>
    </source>
</evidence>
<dbReference type="AlphaFoldDB" id="A0A427Y0R7"/>
<dbReference type="InterPro" id="IPR015421">
    <property type="entry name" value="PyrdxlP-dep_Trfase_major"/>
</dbReference>
<dbReference type="OrthoDB" id="7042322at2759"/>
<gene>
    <name evidence="7" type="ORF">EHS24_006154</name>
</gene>
<dbReference type="InterPro" id="IPR050596">
    <property type="entry name" value="AspAT/PAT-like"/>
</dbReference>
<evidence type="ECO:0000256" key="4">
    <source>
        <dbReference type="ARBA" id="ARBA00022679"/>
    </source>
</evidence>
<sequence>MPFTTFTALQPLATRVTRSTALRSVPSRVAMLHYALAPAVTSTAAPPIPKAKAWGAAYAASPVASTQPLLDLSQGVPGTAPADSVLAALAKTAGNPDAAKYGPILGESAMRAALAVELRNLYSVKEEASLLPEDVGITTGCNMAFLVLLMVLCPPNESSILLPLPAYFNHAMSLSLQGVTPSYIPCDPAQGFQPSIDAARHILAAEPKIGPNGTPIRPRAIVLTTPNNPTGAVYSPSQLEDWLALARKYEIPLVLDETYREFTDAPHTLFDNPTWRESLISLGSFSKGYRIPGHRLGSITASPTLLEQVATVCDCMQICPPRPPQLALAPLLPSLRDDLAESAAALRSRLAIFAETVANVPGWRVLSSGGFYAYVEFPKEYTGDAARQALGVDAQSVVGSEDVGRALAMHGGVLTLPGCFFMPARDSPDWDSVEGAETIKADRWIRFAIANVDDDTVRALGARLELLNKVMGM</sequence>
<accession>A0A427Y0R7</accession>
<dbReference type="Pfam" id="PF00155">
    <property type="entry name" value="Aminotran_1_2"/>
    <property type="match status" value="1"/>
</dbReference>
<name>A0A427Y0R7_9TREE</name>
<reference evidence="7 8" key="1">
    <citation type="submission" date="2018-11" db="EMBL/GenBank/DDBJ databases">
        <title>Genome sequence of Apiotrichum porosum DSM 27194.</title>
        <authorList>
            <person name="Aliyu H."/>
            <person name="Gorte O."/>
            <person name="Ochsenreither K."/>
        </authorList>
    </citation>
    <scope>NUCLEOTIDE SEQUENCE [LARGE SCALE GENOMIC DNA]</scope>
    <source>
        <strain evidence="7 8">DSM 27194</strain>
    </source>
</reference>
<comment type="caution">
    <text evidence="7">The sequence shown here is derived from an EMBL/GenBank/DDBJ whole genome shotgun (WGS) entry which is preliminary data.</text>
</comment>
<dbReference type="InterPro" id="IPR004839">
    <property type="entry name" value="Aminotransferase_I/II_large"/>
</dbReference>
<evidence type="ECO:0000313" key="7">
    <source>
        <dbReference type="EMBL" id="RSH84630.1"/>
    </source>
</evidence>
<comment type="cofactor">
    <cofactor evidence="1">
        <name>pyridoxal 5'-phosphate</name>
        <dbReference type="ChEBI" id="CHEBI:597326"/>
    </cofactor>
</comment>
<protein>
    <recommendedName>
        <fullName evidence="6">Aminotransferase class I/classII large domain-containing protein</fullName>
    </recommendedName>
</protein>
<dbReference type="SUPFAM" id="SSF53383">
    <property type="entry name" value="PLP-dependent transferases"/>
    <property type="match status" value="1"/>
</dbReference>
<keyword evidence="3" id="KW-0032">Aminotransferase</keyword>
<dbReference type="GO" id="GO:0006520">
    <property type="term" value="P:amino acid metabolic process"/>
    <property type="evidence" value="ECO:0007669"/>
    <property type="project" value="InterPro"/>
</dbReference>